<dbReference type="GO" id="GO:0005665">
    <property type="term" value="C:RNA polymerase II, core complex"/>
    <property type="evidence" value="ECO:0007669"/>
    <property type="project" value="TreeGrafter"/>
</dbReference>
<dbReference type="GO" id="GO:0006367">
    <property type="term" value="P:transcription initiation at RNA polymerase II promoter"/>
    <property type="evidence" value="ECO:0007669"/>
    <property type="project" value="TreeGrafter"/>
</dbReference>
<dbReference type="OrthoDB" id="1162399at2759"/>
<dbReference type="Gene3D" id="2.40.50.140">
    <property type="entry name" value="Nucleic acid-binding proteins"/>
    <property type="match status" value="1"/>
</dbReference>
<keyword evidence="3" id="KW-0804">Transcription</keyword>
<dbReference type="GO" id="GO:0045948">
    <property type="term" value="P:positive regulation of translational initiation"/>
    <property type="evidence" value="ECO:0007669"/>
    <property type="project" value="TreeGrafter"/>
</dbReference>
<dbReference type="AlphaFoldDB" id="K8FA86"/>
<dbReference type="InterPro" id="IPR045113">
    <property type="entry name" value="Rpb7-like"/>
</dbReference>
<dbReference type="CDD" id="cd04462">
    <property type="entry name" value="S1_RNAPII_Rpb7"/>
    <property type="match status" value="1"/>
</dbReference>
<reference evidence="5 6" key="1">
    <citation type="submission" date="2011-10" db="EMBL/GenBank/DDBJ databases">
        <authorList>
            <person name="Genoscope - CEA"/>
        </authorList>
    </citation>
    <scope>NUCLEOTIDE SEQUENCE [LARGE SCALE GENOMIC DNA]</scope>
    <source>
        <strain evidence="5 6">RCC 1105</strain>
    </source>
</reference>
<dbReference type="InterPro" id="IPR003029">
    <property type="entry name" value="S1_domain"/>
</dbReference>
<evidence type="ECO:0000256" key="3">
    <source>
        <dbReference type="ARBA" id="ARBA00023163"/>
    </source>
</evidence>
<dbReference type="GeneID" id="19012868"/>
<organism evidence="5 6">
    <name type="scientific">Bathycoccus prasinos</name>
    <dbReference type="NCBI Taxonomy" id="41875"/>
    <lineage>
        <taxon>Eukaryota</taxon>
        <taxon>Viridiplantae</taxon>
        <taxon>Chlorophyta</taxon>
        <taxon>Mamiellophyceae</taxon>
        <taxon>Mamiellales</taxon>
        <taxon>Bathycoccaceae</taxon>
        <taxon>Bathycoccus</taxon>
    </lineage>
</organism>
<evidence type="ECO:0000256" key="2">
    <source>
        <dbReference type="ARBA" id="ARBA00022478"/>
    </source>
</evidence>
<gene>
    <name evidence="5" type="ordered locus">Bathy11g01880</name>
</gene>
<accession>K8FA86</accession>
<evidence type="ECO:0000259" key="4">
    <source>
        <dbReference type="Pfam" id="PF00575"/>
    </source>
</evidence>
<evidence type="ECO:0000313" key="5">
    <source>
        <dbReference type="EMBL" id="CCO18518.1"/>
    </source>
</evidence>
<dbReference type="Pfam" id="PF00575">
    <property type="entry name" value="S1"/>
    <property type="match status" value="1"/>
</dbReference>
<keyword evidence="2" id="KW-0240">DNA-directed RNA polymerase</keyword>
<dbReference type="GO" id="GO:0003697">
    <property type="term" value="F:single-stranded DNA binding"/>
    <property type="evidence" value="ECO:0007669"/>
    <property type="project" value="TreeGrafter"/>
</dbReference>
<evidence type="ECO:0000313" key="6">
    <source>
        <dbReference type="Proteomes" id="UP000198341"/>
    </source>
</evidence>
<proteinExistence type="predicted"/>
<dbReference type="GO" id="GO:0003727">
    <property type="term" value="F:single-stranded RNA binding"/>
    <property type="evidence" value="ECO:0007669"/>
    <property type="project" value="TreeGrafter"/>
</dbReference>
<name>K8FA86_9CHLO</name>
<dbReference type="STRING" id="41875.K8FA86"/>
<dbReference type="PANTHER" id="PTHR12709">
    <property type="entry name" value="DNA-DIRECTED RNA POLYMERASE II, III"/>
    <property type="match status" value="1"/>
</dbReference>
<dbReference type="SUPFAM" id="SSF88798">
    <property type="entry name" value="N-terminal, heterodimerisation domain of RBP7 (RpoE)"/>
    <property type="match status" value="1"/>
</dbReference>
<dbReference type="KEGG" id="bpg:Bathy11g01880"/>
<protein>
    <recommendedName>
        <fullName evidence="4">S1 motif domain-containing protein</fullName>
    </recommendedName>
</protein>
<dbReference type="GO" id="GO:0031369">
    <property type="term" value="F:translation initiation factor binding"/>
    <property type="evidence" value="ECO:0007669"/>
    <property type="project" value="TreeGrafter"/>
</dbReference>
<comment type="subcellular location">
    <subcellularLocation>
        <location evidence="1">Nucleus</location>
    </subcellularLocation>
</comment>
<dbReference type="RefSeq" id="XP_007510173.1">
    <property type="nucleotide sequence ID" value="XM_007510111.1"/>
</dbReference>
<dbReference type="FunFam" id="2.40.50.140:FF:000043">
    <property type="entry name" value="DNA-directed RNA polymerase II subunit RPB7"/>
    <property type="match status" value="1"/>
</dbReference>
<dbReference type="Gene3D" id="3.30.1490.120">
    <property type="entry name" value="RNA polymerase Rpb7-like, N-terminal domain"/>
    <property type="match status" value="1"/>
</dbReference>
<dbReference type="Proteomes" id="UP000198341">
    <property type="component" value="Chromosome 11"/>
</dbReference>
<evidence type="ECO:0000256" key="1">
    <source>
        <dbReference type="ARBA" id="ARBA00004123"/>
    </source>
</evidence>
<feature type="domain" description="S1 motif" evidence="4">
    <location>
        <begin position="47"/>
        <end position="123"/>
    </location>
</feature>
<dbReference type="GO" id="GO:0000932">
    <property type="term" value="C:P-body"/>
    <property type="evidence" value="ECO:0007669"/>
    <property type="project" value="TreeGrafter"/>
</dbReference>
<dbReference type="eggNOG" id="KOG3298">
    <property type="taxonomic scope" value="Eukaryota"/>
</dbReference>
<dbReference type="InterPro" id="IPR036898">
    <property type="entry name" value="RNA_pol_Rpb7-like_N_sf"/>
</dbReference>
<dbReference type="GO" id="GO:0060213">
    <property type="term" value="P:positive regulation of nuclear-transcribed mRNA poly(A) tail shortening"/>
    <property type="evidence" value="ECO:0007669"/>
    <property type="project" value="TreeGrafter"/>
</dbReference>
<keyword evidence="6" id="KW-1185">Reference proteome</keyword>
<dbReference type="PANTHER" id="PTHR12709:SF4">
    <property type="entry name" value="DNA-DIRECTED RNA POLYMERASE II SUBUNIT RPB7"/>
    <property type="match status" value="1"/>
</dbReference>
<dbReference type="EMBL" id="FO082268">
    <property type="protein sequence ID" value="CCO18518.1"/>
    <property type="molecule type" value="Genomic_DNA"/>
</dbReference>
<sequence>MEGTCSGRYGFIVCITHIENVSEGIITDDGTARAKFAVEYDCVAYRPFKNEVLDAVVTQVNKFGFFAEAGPLQLFVSNSLVPDDVKYVTDENCYKSDDGQITIGVDCEVRVKIVGMRIDANDIFCIATIKEDYLGLIGYAEGDAAVGAV</sequence>
<dbReference type="InterPro" id="IPR012340">
    <property type="entry name" value="NA-bd_OB-fold"/>
</dbReference>
<dbReference type="SUPFAM" id="SSF50249">
    <property type="entry name" value="Nucleic acid-binding proteins"/>
    <property type="match status" value="1"/>
</dbReference>